<dbReference type="PANTHER" id="PTHR14132:SF15">
    <property type="entry name" value="FXYD DOMAIN-CONTAINING ION TRANSPORT REGULATOR 6-RELATED"/>
    <property type="match status" value="1"/>
</dbReference>
<keyword evidence="7 9" id="KW-0406">Ion transport</keyword>
<dbReference type="GO" id="GO:0043269">
    <property type="term" value="P:regulation of monoatomic ion transport"/>
    <property type="evidence" value="ECO:0007669"/>
    <property type="project" value="InterPro"/>
</dbReference>
<evidence type="ECO:0000256" key="2">
    <source>
        <dbReference type="ARBA" id="ARBA00005948"/>
    </source>
</evidence>
<keyword evidence="3 9" id="KW-0813">Transport</keyword>
<keyword evidence="8 9" id="KW-0472">Membrane</keyword>
<evidence type="ECO:0000256" key="6">
    <source>
        <dbReference type="ARBA" id="ARBA00022989"/>
    </source>
</evidence>
<evidence type="ECO:0000256" key="3">
    <source>
        <dbReference type="ARBA" id="ARBA00022448"/>
    </source>
</evidence>
<dbReference type="Gene3D" id="1.20.5.780">
    <property type="entry name" value="Single helix bin"/>
    <property type="match status" value="1"/>
</dbReference>
<dbReference type="GO" id="GO:0006811">
    <property type="term" value="P:monoatomic ion transport"/>
    <property type="evidence" value="ECO:0007669"/>
    <property type="project" value="UniProtKB-KW"/>
</dbReference>
<feature type="chain" id="PRO_5045010643" description="FXYD domain-containing ion transport regulator" evidence="9">
    <location>
        <begin position="19"/>
        <end position="92"/>
    </location>
</feature>
<evidence type="ECO:0000256" key="5">
    <source>
        <dbReference type="ARBA" id="ARBA00022729"/>
    </source>
</evidence>
<feature type="signal peptide" evidence="9">
    <location>
        <begin position="1"/>
        <end position="18"/>
    </location>
</feature>
<sequence>MELAVLLAVCCWLSPAWASTMEDAQYSDSAFNYDYESLRIGGMVFAVVLFVLGIGLIVTRKCGCSKSEKPSALRPKAPDAEAGLPSGKYPRV</sequence>
<evidence type="ECO:0000313" key="12">
    <source>
        <dbReference type="Proteomes" id="UP000694546"/>
    </source>
</evidence>
<evidence type="ECO:0000256" key="9">
    <source>
        <dbReference type="RuleBase" id="RU364131"/>
    </source>
</evidence>
<dbReference type="Ensembl" id="ENSGMOT00000049696.1">
    <property type="protein sequence ID" value="ENSGMOP00000054899.1"/>
    <property type="gene ID" value="ENSGMOG00000035359.1"/>
</dbReference>
<keyword evidence="6 9" id="KW-1133">Transmembrane helix</keyword>
<dbReference type="InterPro" id="IPR047297">
    <property type="entry name" value="FXYD_motif"/>
</dbReference>
<keyword evidence="4 9" id="KW-0812">Transmembrane</keyword>
<accession>A0A8C5BYR3</accession>
<dbReference type="Pfam" id="PF02038">
    <property type="entry name" value="ATP1G1_PLM_MAT8"/>
    <property type="match status" value="1"/>
</dbReference>
<dbReference type="PROSITE" id="PS01310">
    <property type="entry name" value="FXYD"/>
    <property type="match status" value="1"/>
</dbReference>
<feature type="region of interest" description="Disordered" evidence="10">
    <location>
        <begin position="66"/>
        <end position="92"/>
    </location>
</feature>
<evidence type="ECO:0000256" key="7">
    <source>
        <dbReference type="ARBA" id="ARBA00023065"/>
    </source>
</evidence>
<dbReference type="AlphaFoldDB" id="A0A8C5BYR3"/>
<gene>
    <name evidence="11" type="primary">LOC115545546</name>
</gene>
<dbReference type="Proteomes" id="UP000694546">
    <property type="component" value="Chromosome 6"/>
</dbReference>
<evidence type="ECO:0000256" key="1">
    <source>
        <dbReference type="ARBA" id="ARBA00004479"/>
    </source>
</evidence>
<feature type="transmembrane region" description="Helical" evidence="9">
    <location>
        <begin position="42"/>
        <end position="59"/>
    </location>
</feature>
<name>A0A8C5BYR3_GADMO</name>
<evidence type="ECO:0000256" key="8">
    <source>
        <dbReference type="ARBA" id="ARBA00023136"/>
    </source>
</evidence>
<dbReference type="PANTHER" id="PTHR14132">
    <property type="entry name" value="SODIUM/POTASSIUM-TRANSPORTING ATPASE SUBUNIT GAMMA"/>
    <property type="match status" value="1"/>
</dbReference>
<comment type="subcellular location">
    <subcellularLocation>
        <location evidence="1">Membrane</location>
        <topology evidence="1">Single-pass type I membrane protein</topology>
    </subcellularLocation>
</comment>
<reference evidence="11" key="1">
    <citation type="submission" date="2025-08" db="UniProtKB">
        <authorList>
            <consortium name="Ensembl"/>
        </authorList>
    </citation>
    <scope>IDENTIFICATION</scope>
</reference>
<keyword evidence="5 9" id="KW-0732">Signal</keyword>
<dbReference type="CDD" id="cd20324">
    <property type="entry name" value="FXYD6"/>
    <property type="match status" value="1"/>
</dbReference>
<evidence type="ECO:0000313" key="11">
    <source>
        <dbReference type="Ensembl" id="ENSGMOP00000054899.1"/>
    </source>
</evidence>
<comment type="similarity">
    <text evidence="2 9">Belongs to the FXYD family.</text>
</comment>
<dbReference type="GO" id="GO:0017080">
    <property type="term" value="F:sodium channel regulator activity"/>
    <property type="evidence" value="ECO:0007669"/>
    <property type="project" value="TreeGrafter"/>
</dbReference>
<dbReference type="OMA" id="YDSAFEY"/>
<dbReference type="InterPro" id="IPR000272">
    <property type="entry name" value="Ion-transport_regulator_FXYD"/>
</dbReference>
<feature type="compositionally biased region" description="Basic and acidic residues" evidence="10">
    <location>
        <begin position="66"/>
        <end position="79"/>
    </location>
</feature>
<organism evidence="11 12">
    <name type="scientific">Gadus morhua</name>
    <name type="common">Atlantic cod</name>
    <dbReference type="NCBI Taxonomy" id="8049"/>
    <lineage>
        <taxon>Eukaryota</taxon>
        <taxon>Metazoa</taxon>
        <taxon>Chordata</taxon>
        <taxon>Craniata</taxon>
        <taxon>Vertebrata</taxon>
        <taxon>Euteleostomi</taxon>
        <taxon>Actinopterygii</taxon>
        <taxon>Neopterygii</taxon>
        <taxon>Teleostei</taxon>
        <taxon>Neoteleostei</taxon>
        <taxon>Acanthomorphata</taxon>
        <taxon>Zeiogadaria</taxon>
        <taxon>Gadariae</taxon>
        <taxon>Gadiformes</taxon>
        <taxon>Gadoidei</taxon>
        <taxon>Gadidae</taxon>
        <taxon>Gadus</taxon>
    </lineage>
</organism>
<evidence type="ECO:0000256" key="10">
    <source>
        <dbReference type="SAM" id="MobiDB-lite"/>
    </source>
</evidence>
<reference evidence="11" key="2">
    <citation type="submission" date="2025-09" db="UniProtKB">
        <authorList>
            <consortium name="Ensembl"/>
        </authorList>
    </citation>
    <scope>IDENTIFICATION</scope>
</reference>
<evidence type="ECO:0000256" key="4">
    <source>
        <dbReference type="ARBA" id="ARBA00022692"/>
    </source>
</evidence>
<protein>
    <recommendedName>
        <fullName evidence="9">FXYD domain-containing ion transport regulator</fullName>
    </recommendedName>
</protein>
<proteinExistence type="inferred from homology"/>
<dbReference type="GO" id="GO:0016020">
    <property type="term" value="C:membrane"/>
    <property type="evidence" value="ECO:0007669"/>
    <property type="project" value="UniProtKB-SubCell"/>
</dbReference>
<dbReference type="GeneTree" id="ENSGT00940000175477"/>
<keyword evidence="12" id="KW-1185">Reference proteome</keyword>